<keyword evidence="2" id="KW-1185">Reference proteome</keyword>
<accession>A0A4P6Q331</accession>
<dbReference type="Pfam" id="PF19560">
    <property type="entry name" value="DUF6082"/>
    <property type="match status" value="1"/>
</dbReference>
<dbReference type="KEGG" id="strr:EKD16_06345"/>
<protein>
    <submittedName>
        <fullName evidence="1">Uncharacterized protein</fullName>
    </submittedName>
</protein>
<evidence type="ECO:0000313" key="2">
    <source>
        <dbReference type="Proteomes" id="UP000292235"/>
    </source>
</evidence>
<name>A0A4P6Q331_9ACTN</name>
<proteinExistence type="predicted"/>
<reference evidence="1 2" key="1">
    <citation type="submission" date="2019-02" db="EMBL/GenBank/DDBJ databases">
        <authorList>
            <person name="Khodamoradi S."/>
            <person name="Hahnke R.L."/>
            <person name="Kaempfer P."/>
            <person name="Schumann P."/>
            <person name="Rohde M."/>
            <person name="Steinert M."/>
            <person name="Luzhetskyy A."/>
            <person name="Wink J."/>
            <person name="Ruckert C."/>
        </authorList>
    </citation>
    <scope>NUCLEOTIDE SEQUENCE [LARGE SCALE GENOMIC DNA]</scope>
    <source>
        <strain evidence="1 2">M2</strain>
    </source>
</reference>
<dbReference type="Proteomes" id="UP000292235">
    <property type="component" value="Chromosome"/>
</dbReference>
<dbReference type="AlphaFoldDB" id="A0A4P6Q331"/>
<evidence type="ECO:0000313" key="1">
    <source>
        <dbReference type="EMBL" id="QBI53067.1"/>
    </source>
</evidence>
<dbReference type="EMBL" id="CP036455">
    <property type="protein sequence ID" value="QBI53067.1"/>
    <property type="molecule type" value="Genomic_DNA"/>
</dbReference>
<dbReference type="InterPro" id="IPR045728">
    <property type="entry name" value="DUF6082"/>
</dbReference>
<gene>
    <name evidence="1" type="ORF">EKD16_06345</name>
</gene>
<organism evidence="1 2">
    <name type="scientific">Streptomonospora litoralis</name>
    <dbReference type="NCBI Taxonomy" id="2498135"/>
    <lineage>
        <taxon>Bacteria</taxon>
        <taxon>Bacillati</taxon>
        <taxon>Actinomycetota</taxon>
        <taxon>Actinomycetes</taxon>
        <taxon>Streptosporangiales</taxon>
        <taxon>Nocardiopsidaceae</taxon>
        <taxon>Streptomonospora</taxon>
    </lineage>
</organism>
<sequence length="114" mass="12775">MATGDRDRVVVLTLVYQARDSHRAMEETRRQAMSELLRMAMEDPELDACWGPVPPGEDPKGRKQQLYTNMIVSQWSSAFETGALPESRLRAVAGEMFQGESATTTGQRHAKRPP</sequence>